<proteinExistence type="predicted"/>
<gene>
    <name evidence="2" type="ORF">EHQ17_05295</name>
</gene>
<accession>A0A5F1YDS1</accession>
<name>A0A5F1YDS1_9LEPT</name>
<sequence length="195" mass="22392">MKRIGFRKIAALAIGAFSVSGNVSASSLNFLTKLPIQECFATDSSGEQPSDLFKSTLPLEEKKRLAESIALQEGKSRYKSVLCIQDKKLSEEEYSVLLEDWNRHLTTYAELNSYYENYVLSDEKTRSLNSIEWELLNLHLKQKRELTVRMSDAVTLALKGEKISEDNFTMIYLSLFLVQLEFWDAMPKAYRDNVL</sequence>
<evidence type="ECO:0000313" key="2">
    <source>
        <dbReference type="EMBL" id="TGK36086.1"/>
    </source>
</evidence>
<evidence type="ECO:0000256" key="1">
    <source>
        <dbReference type="SAM" id="SignalP"/>
    </source>
</evidence>
<reference evidence="2" key="1">
    <citation type="journal article" date="2019" name="PLoS Negl. Trop. Dis.">
        <title>Revisiting the worldwide diversity of Leptospira species in the environment.</title>
        <authorList>
            <person name="Vincent A.T."/>
            <person name="Schiettekatte O."/>
            <person name="Bourhy P."/>
            <person name="Veyrier F.J."/>
            <person name="Picardeau M."/>
        </authorList>
    </citation>
    <scope>NUCLEOTIDE SEQUENCE [LARGE SCALE GENOMIC DNA]</scope>
    <source>
        <strain evidence="2">201800299</strain>
    </source>
</reference>
<dbReference type="AlphaFoldDB" id="A0A5F1YDS1"/>
<keyword evidence="1" id="KW-0732">Signal</keyword>
<dbReference type="RefSeq" id="WP_135591362.1">
    <property type="nucleotide sequence ID" value="NZ_RQEZ01000012.1"/>
</dbReference>
<dbReference type="Proteomes" id="UP000298277">
    <property type="component" value="Unassembled WGS sequence"/>
</dbReference>
<dbReference type="EMBL" id="RQFA01000026">
    <property type="protein sequence ID" value="TGK36086.1"/>
    <property type="molecule type" value="Genomic_DNA"/>
</dbReference>
<evidence type="ECO:0000313" key="3">
    <source>
        <dbReference type="Proteomes" id="UP000298277"/>
    </source>
</evidence>
<comment type="caution">
    <text evidence="2">The sequence shown here is derived from an EMBL/GenBank/DDBJ whole genome shotgun (WGS) entry which is preliminary data.</text>
</comment>
<keyword evidence="3" id="KW-1185">Reference proteome</keyword>
<feature type="chain" id="PRO_5043206754" evidence="1">
    <location>
        <begin position="26"/>
        <end position="195"/>
    </location>
</feature>
<feature type="signal peptide" evidence="1">
    <location>
        <begin position="1"/>
        <end position="25"/>
    </location>
</feature>
<dbReference type="OrthoDB" id="337539at2"/>
<protein>
    <submittedName>
        <fullName evidence="2">Uncharacterized protein</fullName>
    </submittedName>
</protein>
<organism evidence="2 3">
    <name type="scientific">Leptospira gomenensis</name>
    <dbReference type="NCBI Taxonomy" id="2484974"/>
    <lineage>
        <taxon>Bacteria</taxon>
        <taxon>Pseudomonadati</taxon>
        <taxon>Spirochaetota</taxon>
        <taxon>Spirochaetia</taxon>
        <taxon>Leptospirales</taxon>
        <taxon>Leptospiraceae</taxon>
        <taxon>Leptospira</taxon>
    </lineage>
</organism>